<evidence type="ECO:0000313" key="3">
    <source>
        <dbReference type="Proteomes" id="UP000024404"/>
    </source>
</evidence>
<reference evidence="3" key="1">
    <citation type="submission" date="2013-10" db="EMBL/GenBank/DDBJ databases">
        <title>Genome sequencing of Onchocerca volvulus.</title>
        <authorList>
            <person name="Cotton J."/>
            <person name="Tsai J."/>
            <person name="Stanley E."/>
            <person name="Tracey A."/>
            <person name="Holroyd N."/>
            <person name="Lustigman S."/>
            <person name="Berriman M."/>
        </authorList>
    </citation>
    <scope>NUCLEOTIDE SEQUENCE</scope>
</reference>
<accession>A0A8R1XWQ5</accession>
<sequence>MDEKFVADIVPMNIIVLPKNSKQVSDKLKEKNDSEMALHVSEITGSINYRKSSNLTIFGNDSFETKNAEDLIAFYDSRRIAHHVGDVPTTVLIVISGIAVTIAFGIAMASILYRHRRRLCTSSKLYRQQKSSFFATETESRPWDSLSFSCSFTDFSTSKMQFQSLESLSDDSYINSLDEAISYKASVVYNKSIKNASPKSITDTAISELSVSGK</sequence>
<protein>
    <submittedName>
        <fullName evidence="2">Uncharacterized protein</fullName>
    </submittedName>
</protein>
<dbReference type="AlphaFoldDB" id="A0A8R1XWQ5"/>
<keyword evidence="1" id="KW-0812">Transmembrane</keyword>
<keyword evidence="1" id="KW-1133">Transmembrane helix</keyword>
<evidence type="ECO:0000256" key="1">
    <source>
        <dbReference type="SAM" id="Phobius"/>
    </source>
</evidence>
<dbReference type="EnsemblMetazoa" id="OVOC1868.1">
    <property type="protein sequence ID" value="OVOC1868.1"/>
    <property type="gene ID" value="WBGene00238677"/>
</dbReference>
<keyword evidence="3" id="KW-1185">Reference proteome</keyword>
<keyword evidence="1" id="KW-0472">Membrane</keyword>
<evidence type="ECO:0000313" key="2">
    <source>
        <dbReference type="EnsemblMetazoa" id="OVOC1868.1"/>
    </source>
</evidence>
<name>A0A8R1XWQ5_ONCVO</name>
<dbReference type="EMBL" id="CMVM020000057">
    <property type="status" value="NOT_ANNOTATED_CDS"/>
    <property type="molecule type" value="Genomic_DNA"/>
</dbReference>
<feature type="transmembrane region" description="Helical" evidence="1">
    <location>
        <begin position="91"/>
        <end position="113"/>
    </location>
</feature>
<proteinExistence type="predicted"/>
<dbReference type="Proteomes" id="UP000024404">
    <property type="component" value="Unassembled WGS sequence"/>
</dbReference>
<reference evidence="2" key="2">
    <citation type="submission" date="2022-06" db="UniProtKB">
        <authorList>
            <consortium name="EnsemblMetazoa"/>
        </authorList>
    </citation>
    <scope>IDENTIFICATION</scope>
</reference>
<organism evidence="2 3">
    <name type="scientific">Onchocerca volvulus</name>
    <dbReference type="NCBI Taxonomy" id="6282"/>
    <lineage>
        <taxon>Eukaryota</taxon>
        <taxon>Metazoa</taxon>
        <taxon>Ecdysozoa</taxon>
        <taxon>Nematoda</taxon>
        <taxon>Chromadorea</taxon>
        <taxon>Rhabditida</taxon>
        <taxon>Spirurina</taxon>
        <taxon>Spiruromorpha</taxon>
        <taxon>Filarioidea</taxon>
        <taxon>Onchocercidae</taxon>
        <taxon>Onchocerca</taxon>
    </lineage>
</organism>